<evidence type="ECO:0000256" key="8">
    <source>
        <dbReference type="PROSITE-ProRule" id="PRU01360"/>
    </source>
</evidence>
<organism evidence="13 14">
    <name type="scientific">Hyphomicrobium denitrificans 1NES1</name>
    <dbReference type="NCBI Taxonomy" id="670307"/>
    <lineage>
        <taxon>Bacteria</taxon>
        <taxon>Pseudomonadati</taxon>
        <taxon>Pseudomonadota</taxon>
        <taxon>Alphaproteobacteria</taxon>
        <taxon>Hyphomicrobiales</taxon>
        <taxon>Hyphomicrobiaceae</taxon>
        <taxon>Hyphomicrobium</taxon>
    </lineage>
</organism>
<dbReference type="PROSITE" id="PS52016">
    <property type="entry name" value="TONB_DEPENDENT_REC_3"/>
    <property type="match status" value="1"/>
</dbReference>
<dbReference type="Pfam" id="PF00593">
    <property type="entry name" value="TonB_dep_Rec_b-barrel"/>
    <property type="match status" value="1"/>
</dbReference>
<dbReference type="OrthoDB" id="9760620at2"/>
<dbReference type="InterPro" id="IPR012910">
    <property type="entry name" value="Plug_dom"/>
</dbReference>
<evidence type="ECO:0000256" key="7">
    <source>
        <dbReference type="ARBA" id="ARBA00023237"/>
    </source>
</evidence>
<dbReference type="GO" id="GO:0009279">
    <property type="term" value="C:cell outer membrane"/>
    <property type="evidence" value="ECO:0007669"/>
    <property type="project" value="UniProtKB-SubCell"/>
</dbReference>
<dbReference type="PANTHER" id="PTHR30069">
    <property type="entry name" value="TONB-DEPENDENT OUTER MEMBRANE RECEPTOR"/>
    <property type="match status" value="1"/>
</dbReference>
<keyword evidence="6 8" id="KW-0472">Membrane</keyword>
<dbReference type="InterPro" id="IPR000531">
    <property type="entry name" value="Beta-barrel_TonB"/>
</dbReference>
<dbReference type="Proteomes" id="UP000005952">
    <property type="component" value="Chromosome"/>
</dbReference>
<evidence type="ECO:0000256" key="1">
    <source>
        <dbReference type="ARBA" id="ARBA00004571"/>
    </source>
</evidence>
<dbReference type="Gene3D" id="2.40.170.20">
    <property type="entry name" value="TonB-dependent receptor, beta-barrel domain"/>
    <property type="match status" value="1"/>
</dbReference>
<dbReference type="HOGENOM" id="CLU_008287_13_2_5"/>
<dbReference type="KEGG" id="hdt:HYPDE_32803"/>
<keyword evidence="7 8" id="KW-0998">Cell outer membrane</keyword>
<dbReference type="InterPro" id="IPR037066">
    <property type="entry name" value="Plug_dom_sf"/>
</dbReference>
<dbReference type="STRING" id="670307.HYPDE_32803"/>
<dbReference type="PANTHER" id="PTHR30069:SF28">
    <property type="entry name" value="TONB-DEPENDENT RECEPTOR YNCD-RELATED"/>
    <property type="match status" value="1"/>
</dbReference>
<feature type="region of interest" description="Disordered" evidence="10">
    <location>
        <begin position="58"/>
        <end position="135"/>
    </location>
</feature>
<dbReference type="SUPFAM" id="SSF56935">
    <property type="entry name" value="Porins"/>
    <property type="match status" value="1"/>
</dbReference>
<dbReference type="GO" id="GO:0044718">
    <property type="term" value="P:siderophore transmembrane transport"/>
    <property type="evidence" value="ECO:0007669"/>
    <property type="project" value="TreeGrafter"/>
</dbReference>
<keyword evidence="13" id="KW-0675">Receptor</keyword>
<comment type="subcellular location">
    <subcellularLocation>
        <location evidence="1 8">Cell outer membrane</location>
        <topology evidence="1 8">Multi-pass membrane protein</topology>
    </subcellularLocation>
</comment>
<evidence type="ECO:0000256" key="2">
    <source>
        <dbReference type="ARBA" id="ARBA00022448"/>
    </source>
</evidence>
<evidence type="ECO:0000256" key="6">
    <source>
        <dbReference type="ARBA" id="ARBA00023136"/>
    </source>
</evidence>
<feature type="domain" description="TonB-dependent receptor-like beta-barrel" evidence="11">
    <location>
        <begin position="306"/>
        <end position="781"/>
    </location>
</feature>
<keyword evidence="4 8" id="KW-0812">Transmembrane</keyword>
<evidence type="ECO:0000259" key="11">
    <source>
        <dbReference type="Pfam" id="PF00593"/>
    </source>
</evidence>
<feature type="domain" description="TonB-dependent receptor plug" evidence="12">
    <location>
        <begin position="143"/>
        <end position="248"/>
    </location>
</feature>
<keyword evidence="5 9" id="KW-0798">TonB box</keyword>
<evidence type="ECO:0000256" key="10">
    <source>
        <dbReference type="SAM" id="MobiDB-lite"/>
    </source>
</evidence>
<dbReference type="Gene3D" id="2.170.130.10">
    <property type="entry name" value="TonB-dependent receptor, plug domain"/>
    <property type="match status" value="1"/>
</dbReference>
<dbReference type="AlphaFoldDB" id="N0B5E0"/>
<evidence type="ECO:0000313" key="13">
    <source>
        <dbReference type="EMBL" id="AGK58233.1"/>
    </source>
</evidence>
<comment type="similarity">
    <text evidence="8 9">Belongs to the TonB-dependent receptor family.</text>
</comment>
<evidence type="ECO:0000256" key="4">
    <source>
        <dbReference type="ARBA" id="ARBA00022692"/>
    </source>
</evidence>
<keyword evidence="3 8" id="KW-1134">Transmembrane beta strand</keyword>
<dbReference type="eggNOG" id="COG4772">
    <property type="taxonomic scope" value="Bacteria"/>
</dbReference>
<accession>N0B5E0</accession>
<evidence type="ECO:0000259" key="12">
    <source>
        <dbReference type="Pfam" id="PF07715"/>
    </source>
</evidence>
<evidence type="ECO:0000256" key="9">
    <source>
        <dbReference type="RuleBase" id="RU003357"/>
    </source>
</evidence>
<name>N0B5E0_9HYPH</name>
<protein>
    <submittedName>
        <fullName evidence="13">TonB-dependent receptor</fullName>
    </submittedName>
</protein>
<evidence type="ECO:0000313" key="14">
    <source>
        <dbReference type="Proteomes" id="UP000005952"/>
    </source>
</evidence>
<dbReference type="InterPro" id="IPR039426">
    <property type="entry name" value="TonB-dep_rcpt-like"/>
</dbReference>
<evidence type="ECO:0000256" key="5">
    <source>
        <dbReference type="ARBA" id="ARBA00023077"/>
    </source>
</evidence>
<evidence type="ECO:0000256" key="3">
    <source>
        <dbReference type="ARBA" id="ARBA00022452"/>
    </source>
</evidence>
<proteinExistence type="inferred from homology"/>
<dbReference type="EMBL" id="CP005587">
    <property type="protein sequence ID" value="AGK58233.1"/>
    <property type="molecule type" value="Genomic_DNA"/>
</dbReference>
<dbReference type="Pfam" id="PF07715">
    <property type="entry name" value="Plug"/>
    <property type="match status" value="1"/>
</dbReference>
<dbReference type="GO" id="GO:0015344">
    <property type="term" value="F:siderophore uptake transmembrane transporter activity"/>
    <property type="evidence" value="ECO:0007669"/>
    <property type="project" value="TreeGrafter"/>
</dbReference>
<keyword evidence="2 8" id="KW-0813">Transport</keyword>
<gene>
    <name evidence="13" type="ORF">HYPDE_32803</name>
</gene>
<dbReference type="InterPro" id="IPR036942">
    <property type="entry name" value="Beta-barrel_TonB_sf"/>
</dbReference>
<sequence>MPIQLDRRRAATRSMRGSFDCRVSVIALLAFVPLLVVDDTAQAQDAAPSQSIVLPDVTVQQGSQKPPPQAVARKPPTNVKKKVAAKKSTPPSAVPKPTATPSEVADGSALPGANLTLAPAAGNPGTPSTAVASVPGASGAGAQTATGVDMTRFQTTPVFSVNDILHDVPGVSLKQGNGPRDMGISIRGSNARNGFGIRNIVILDDGFPVTQPDGLSRSDLIDPHAYAGIDVWRGPSSALFGNYATGGAMNFRTWPGGVIDGVEYGIDVGSFNYLNNYAIGGKKGENWEGSIFTSDVRGDGYFGYSDFNTQTVNALLTYQPSSTDTFTFKFINNNLYTELPFRASLNQFKANPYQKGCETAATAAPGCVTNNFFGVPQTAEQAGANRDDRRTIGGFRWDHAFDAATTGQVQVVIDDRDINQPTGSTSAVGDYLSYNVIAGITNRSTIAGLPARAYLGAFWNYLPVDGQSFLVAPSDSSMADRLQSETTGSTTNFGARAREEVKLTNDVAVVAGATVERTSLDGTQRSYTYDNSGTLASIRNVSVDREMTNIAPEVGVLYTPNNQWQFRARIGTGYGTPQFSNLFVTPDGQPGNNTDLKTQTNIGYDLGADWTPVKGVMLSVTGFYEFFTNEIVSQAPLTAGLSNFSFNAPASEHRGIEAVADFTLTDSLRLTAAYLYNNQIYTDYDEVVAGAAQAVSRAGNKIPGVSSNELTARLSYDTPSGLYKGVGAYVEYQWHDGFYMENANLLWAPGYETVDVNVHYERTLNWGPIKSFLAYFEVRNVLDEVYIASANNITDKAGSTAGTLADAGGSIYAGAPRAYYGGMKVRF</sequence>
<keyword evidence="14" id="KW-1185">Reference proteome</keyword>
<reference evidence="13 14" key="1">
    <citation type="journal article" date="2013" name="Genome Announc.">
        <title>Genome sequences for three denitrifying bacterial strains isolated from a uranium- and nitrate-contaminated subsurface environment.</title>
        <authorList>
            <person name="Venkatramanan R."/>
            <person name="Prakash O."/>
            <person name="Woyke T."/>
            <person name="Chain P."/>
            <person name="Goodwin L.A."/>
            <person name="Watson D."/>
            <person name="Brooks S."/>
            <person name="Kostka J.E."/>
            <person name="Green S.J."/>
        </authorList>
    </citation>
    <scope>NUCLEOTIDE SEQUENCE [LARGE SCALE GENOMIC DNA]</scope>
    <source>
        <strain evidence="13 14">1NES1</strain>
    </source>
</reference>